<feature type="region of interest" description="Disordered" evidence="1">
    <location>
        <begin position="157"/>
        <end position="383"/>
    </location>
</feature>
<organism evidence="2 3">
    <name type="scientific">Mycena indigotica</name>
    <dbReference type="NCBI Taxonomy" id="2126181"/>
    <lineage>
        <taxon>Eukaryota</taxon>
        <taxon>Fungi</taxon>
        <taxon>Dikarya</taxon>
        <taxon>Basidiomycota</taxon>
        <taxon>Agaricomycotina</taxon>
        <taxon>Agaricomycetes</taxon>
        <taxon>Agaricomycetidae</taxon>
        <taxon>Agaricales</taxon>
        <taxon>Marasmiineae</taxon>
        <taxon>Mycenaceae</taxon>
        <taxon>Mycena</taxon>
    </lineage>
</organism>
<evidence type="ECO:0000256" key="1">
    <source>
        <dbReference type="SAM" id="MobiDB-lite"/>
    </source>
</evidence>
<dbReference type="AlphaFoldDB" id="A0A8H6SMH2"/>
<feature type="compositionally biased region" description="Acidic residues" evidence="1">
    <location>
        <begin position="121"/>
        <end position="130"/>
    </location>
</feature>
<sequence>MGRWTNEYQDTVLTAKLKGLVGGAIKRAKLEEKSELISYKHFVEDLDLGDSFTTTIIDILVQEMAARRSRSNPSDRRLIADQTAKNLRMLSTPLRVYQEREQRTTVRRRMSEYLSAPPQEMDLEEEDELASPDPLPEGIRVNDELFDAYSQRWARRRTTATAPTPPLSDDIATPPASNSPPSLFSLTDADRLWNRHNRPPSLRRLNRSRGADFNSFTAHRRSVARDSDLHASPPSASSSRTARRFFPSTGSRRHQSLQWVEAPPASRIRVNEGSSTTSTPELEGVPEPLSFPSFFADSEPPTTTFYSYPSPSLIPESQSRPRLRRGGVRPPESLLFGHDSRTTSDDDDEAAGPVAQPASTVAEAGSGSYPTPGSSAGETEAPL</sequence>
<feature type="compositionally biased region" description="Polar residues" evidence="1">
    <location>
        <begin position="175"/>
        <end position="185"/>
    </location>
</feature>
<feature type="compositionally biased region" description="Polar residues" evidence="1">
    <location>
        <begin position="368"/>
        <end position="377"/>
    </location>
</feature>
<evidence type="ECO:0000313" key="3">
    <source>
        <dbReference type="Proteomes" id="UP000636479"/>
    </source>
</evidence>
<feature type="region of interest" description="Disordered" evidence="1">
    <location>
        <begin position="101"/>
        <end position="139"/>
    </location>
</feature>
<keyword evidence="3" id="KW-1185">Reference proteome</keyword>
<proteinExistence type="predicted"/>
<reference evidence="2" key="1">
    <citation type="submission" date="2020-05" db="EMBL/GenBank/DDBJ databases">
        <title>Mycena genomes resolve the evolution of fungal bioluminescence.</title>
        <authorList>
            <person name="Tsai I.J."/>
        </authorList>
    </citation>
    <scope>NUCLEOTIDE SEQUENCE</scope>
    <source>
        <strain evidence="2">171206Taipei</strain>
    </source>
</reference>
<gene>
    <name evidence="2" type="ORF">MIND_00770800</name>
</gene>
<accession>A0A8H6SMH2</accession>
<dbReference type="Proteomes" id="UP000636479">
    <property type="component" value="Unassembled WGS sequence"/>
</dbReference>
<feature type="compositionally biased region" description="Low complexity" evidence="1">
    <location>
        <begin position="231"/>
        <end position="249"/>
    </location>
</feature>
<dbReference type="OrthoDB" id="3253137at2759"/>
<name>A0A8H6SMH2_9AGAR</name>
<dbReference type="GeneID" id="59346916"/>
<feature type="compositionally biased region" description="Low complexity" evidence="1">
    <location>
        <begin position="298"/>
        <end position="311"/>
    </location>
</feature>
<comment type="caution">
    <text evidence="2">The sequence shown here is derived from an EMBL/GenBank/DDBJ whole genome shotgun (WGS) entry which is preliminary data.</text>
</comment>
<dbReference type="EMBL" id="JACAZF010000006">
    <property type="protein sequence ID" value="KAF7302044.1"/>
    <property type="molecule type" value="Genomic_DNA"/>
</dbReference>
<dbReference type="RefSeq" id="XP_037220044.1">
    <property type="nucleotide sequence ID" value="XM_037364400.1"/>
</dbReference>
<protein>
    <submittedName>
        <fullName evidence="2">Uncharacterized protein</fullName>
    </submittedName>
</protein>
<evidence type="ECO:0000313" key="2">
    <source>
        <dbReference type="EMBL" id="KAF7302044.1"/>
    </source>
</evidence>